<evidence type="ECO:0000313" key="1">
    <source>
        <dbReference type="Ensembl" id="ENSCINP00000032567.1"/>
    </source>
</evidence>
<dbReference type="HOGENOM" id="CLU_3067896_0_0_1"/>
<dbReference type="AlphaFoldDB" id="H2XSD3"/>
<reference evidence="2" key="1">
    <citation type="journal article" date="2002" name="Science">
        <title>The draft genome of Ciona intestinalis: insights into chordate and vertebrate origins.</title>
        <authorList>
            <person name="Dehal P."/>
            <person name="Satou Y."/>
            <person name="Campbell R.K."/>
            <person name="Chapman J."/>
            <person name="Degnan B."/>
            <person name="De Tomaso A."/>
            <person name="Davidson B."/>
            <person name="Di Gregorio A."/>
            <person name="Gelpke M."/>
            <person name="Goodstein D.M."/>
            <person name="Harafuji N."/>
            <person name="Hastings K.E."/>
            <person name="Ho I."/>
            <person name="Hotta K."/>
            <person name="Huang W."/>
            <person name="Kawashima T."/>
            <person name="Lemaire P."/>
            <person name="Martinez D."/>
            <person name="Meinertzhagen I.A."/>
            <person name="Necula S."/>
            <person name="Nonaka M."/>
            <person name="Putnam N."/>
            <person name="Rash S."/>
            <person name="Saiga H."/>
            <person name="Satake M."/>
            <person name="Terry A."/>
            <person name="Yamada L."/>
            <person name="Wang H.G."/>
            <person name="Awazu S."/>
            <person name="Azumi K."/>
            <person name="Boore J."/>
            <person name="Branno M."/>
            <person name="Chin-Bow S."/>
            <person name="DeSantis R."/>
            <person name="Doyle S."/>
            <person name="Francino P."/>
            <person name="Keys D.N."/>
            <person name="Haga S."/>
            <person name="Hayashi H."/>
            <person name="Hino K."/>
            <person name="Imai K.S."/>
            <person name="Inaba K."/>
            <person name="Kano S."/>
            <person name="Kobayashi K."/>
            <person name="Kobayashi M."/>
            <person name="Lee B.I."/>
            <person name="Makabe K.W."/>
            <person name="Manohar C."/>
            <person name="Matassi G."/>
            <person name="Medina M."/>
            <person name="Mochizuki Y."/>
            <person name="Mount S."/>
            <person name="Morishita T."/>
            <person name="Miura S."/>
            <person name="Nakayama A."/>
            <person name="Nishizaka S."/>
            <person name="Nomoto H."/>
            <person name="Ohta F."/>
            <person name="Oishi K."/>
            <person name="Rigoutsos I."/>
            <person name="Sano M."/>
            <person name="Sasaki A."/>
            <person name="Sasakura Y."/>
            <person name="Shoguchi E."/>
            <person name="Shin-i T."/>
            <person name="Spagnuolo A."/>
            <person name="Stainier D."/>
            <person name="Suzuki M.M."/>
            <person name="Tassy O."/>
            <person name="Takatori N."/>
            <person name="Tokuoka M."/>
            <person name="Yagi K."/>
            <person name="Yoshizaki F."/>
            <person name="Wada S."/>
            <person name="Zhang C."/>
            <person name="Hyatt P.D."/>
            <person name="Larimer F."/>
            <person name="Detter C."/>
            <person name="Doggett N."/>
            <person name="Glavina T."/>
            <person name="Hawkins T."/>
            <person name="Richardson P."/>
            <person name="Lucas S."/>
            <person name="Kohara Y."/>
            <person name="Levine M."/>
            <person name="Satoh N."/>
            <person name="Rokhsar D.S."/>
        </authorList>
    </citation>
    <scope>NUCLEOTIDE SEQUENCE [LARGE SCALE GENOMIC DNA]</scope>
</reference>
<evidence type="ECO:0000313" key="2">
    <source>
        <dbReference type="Proteomes" id="UP000008144"/>
    </source>
</evidence>
<protein>
    <submittedName>
        <fullName evidence="1">Uncharacterized protein</fullName>
    </submittedName>
</protein>
<keyword evidence="2" id="KW-1185">Reference proteome</keyword>
<accession>H2XSD3</accession>
<reference evidence="1" key="2">
    <citation type="journal article" date="2008" name="Genome Biol.">
        <title>Improved genome assembly and evidence-based global gene model set for the chordate Ciona intestinalis: new insight into intron and operon populations.</title>
        <authorList>
            <person name="Satou Y."/>
            <person name="Mineta K."/>
            <person name="Ogasawara M."/>
            <person name="Sasakura Y."/>
            <person name="Shoguchi E."/>
            <person name="Ueno K."/>
            <person name="Yamada L."/>
            <person name="Matsumoto J."/>
            <person name="Wasserscheid J."/>
            <person name="Dewar K."/>
            <person name="Wiley G.B."/>
            <person name="Macmil S.L."/>
            <person name="Roe B.A."/>
            <person name="Zeller R.W."/>
            <person name="Hastings K.E."/>
            <person name="Lemaire P."/>
            <person name="Lindquist E."/>
            <person name="Endo T."/>
            <person name="Hotta K."/>
            <person name="Inaba K."/>
        </authorList>
    </citation>
    <scope>NUCLEOTIDE SEQUENCE [LARGE SCALE GENOMIC DNA]</scope>
    <source>
        <strain evidence="1">wild type</strain>
    </source>
</reference>
<reference evidence="1" key="4">
    <citation type="submission" date="2025-09" db="UniProtKB">
        <authorList>
            <consortium name="Ensembl"/>
        </authorList>
    </citation>
    <scope>IDENTIFICATION</scope>
</reference>
<dbReference type="EMBL" id="EAAA01001812">
    <property type="status" value="NOT_ANNOTATED_CDS"/>
    <property type="molecule type" value="Genomic_DNA"/>
</dbReference>
<name>H2XSD3_CIOIN</name>
<reference evidence="1" key="3">
    <citation type="submission" date="2025-08" db="UniProtKB">
        <authorList>
            <consortium name="Ensembl"/>
        </authorList>
    </citation>
    <scope>IDENTIFICATION</scope>
</reference>
<proteinExistence type="predicted"/>
<sequence length="53" mass="6266">MPPKTRTRFFLPACSTRYISIQCCGVRWDTVSIYNFNQYARDVLQVTGKTLRY</sequence>
<dbReference type="Proteomes" id="UP000008144">
    <property type="component" value="Chromosome 3"/>
</dbReference>
<dbReference type="Ensembl" id="ENSCINT00000030290.1">
    <property type="protein sequence ID" value="ENSCINP00000032567.1"/>
    <property type="gene ID" value="ENSCING00000021237.1"/>
</dbReference>
<organism evidence="1 2">
    <name type="scientific">Ciona intestinalis</name>
    <name type="common">Transparent sea squirt</name>
    <name type="synonym">Ascidia intestinalis</name>
    <dbReference type="NCBI Taxonomy" id="7719"/>
    <lineage>
        <taxon>Eukaryota</taxon>
        <taxon>Metazoa</taxon>
        <taxon>Chordata</taxon>
        <taxon>Tunicata</taxon>
        <taxon>Ascidiacea</taxon>
        <taxon>Phlebobranchia</taxon>
        <taxon>Cionidae</taxon>
        <taxon>Ciona</taxon>
    </lineage>
</organism>
<dbReference type="InParanoid" id="H2XSD3"/>